<evidence type="ECO:0000256" key="10">
    <source>
        <dbReference type="ARBA" id="ARBA00023172"/>
    </source>
</evidence>
<feature type="active site" evidence="13">
    <location>
        <position position="15"/>
    </location>
</feature>
<keyword evidence="8 13" id="KW-0460">Magnesium</keyword>
<dbReference type="GO" id="GO:0000287">
    <property type="term" value="F:magnesium ion binding"/>
    <property type="evidence" value="ECO:0007669"/>
    <property type="project" value="UniProtKB-UniRule"/>
</dbReference>
<comment type="function">
    <text evidence="13">The RuvA-RuvB-RuvC complex processes Holliday junction (HJ) DNA during genetic recombination and DNA repair. Endonuclease that resolves HJ intermediates. Cleaves cruciform DNA by making single-stranded nicks across the HJ at symmetrical positions within the homologous arms, yielding a 5'-phosphate and a 3'-hydroxyl group; requires a central core of homology in the junction. The consensus cleavage sequence is 5'-(A/T)TT(C/G)-3'. Cleavage occurs on the 3'-side of the TT dinucleotide at the point of strand exchange. HJ branch migration catalyzed by RuvA-RuvB allows RuvC to scan DNA until it finds its consensus sequence, where it cleaves and resolves the cruciform DNA.</text>
</comment>
<keyword evidence="9 13" id="KW-0238">DNA-binding</keyword>
<feature type="binding site" evidence="13">
    <location>
        <position position="146"/>
    </location>
    <ligand>
        <name>Mg(2+)</name>
        <dbReference type="ChEBI" id="CHEBI:18420"/>
        <label>1</label>
    </ligand>
</feature>
<comment type="subunit">
    <text evidence="13">Homodimer which binds Holliday junction (HJ) DNA. The HJ becomes 2-fold symmetrical on binding to RuvC with unstacked arms; it has a different conformation from HJ DNA in complex with RuvA. In the full resolvosome a probable DNA-RuvA(4)-RuvB(12)-RuvC(2) complex forms which resolves the HJ.</text>
</comment>
<evidence type="ECO:0000256" key="6">
    <source>
        <dbReference type="ARBA" id="ARBA00022763"/>
    </source>
</evidence>
<feature type="active site" evidence="13">
    <location>
        <position position="146"/>
    </location>
</feature>
<evidence type="ECO:0000256" key="5">
    <source>
        <dbReference type="ARBA" id="ARBA00022759"/>
    </source>
</evidence>
<evidence type="ECO:0000313" key="15">
    <source>
        <dbReference type="EMBL" id="PWV60582.1"/>
    </source>
</evidence>
<comment type="cofactor">
    <cofactor evidence="13">
        <name>Mg(2+)</name>
        <dbReference type="ChEBI" id="CHEBI:18420"/>
    </cofactor>
    <text evidence="13">Binds 2 Mg(2+) ion per subunit.</text>
</comment>
<dbReference type="CDD" id="cd16962">
    <property type="entry name" value="RuvC"/>
    <property type="match status" value="1"/>
</dbReference>
<comment type="subcellular location">
    <subcellularLocation>
        <location evidence="13">Cytoplasm</location>
    </subcellularLocation>
</comment>
<evidence type="ECO:0000256" key="9">
    <source>
        <dbReference type="ARBA" id="ARBA00023125"/>
    </source>
</evidence>
<dbReference type="GO" id="GO:0006281">
    <property type="term" value="P:DNA repair"/>
    <property type="evidence" value="ECO:0007669"/>
    <property type="project" value="UniProtKB-UniRule"/>
</dbReference>
<dbReference type="GO" id="GO:0006310">
    <property type="term" value="P:DNA recombination"/>
    <property type="evidence" value="ECO:0007669"/>
    <property type="project" value="UniProtKB-UniRule"/>
</dbReference>
<evidence type="ECO:0000256" key="14">
    <source>
        <dbReference type="NCBIfam" id="TIGR00228"/>
    </source>
</evidence>
<feature type="binding site" evidence="13">
    <location>
        <position position="15"/>
    </location>
    <ligand>
        <name>Mg(2+)</name>
        <dbReference type="ChEBI" id="CHEBI:18420"/>
        <label>1</label>
    </ligand>
</feature>
<evidence type="ECO:0000256" key="7">
    <source>
        <dbReference type="ARBA" id="ARBA00022801"/>
    </source>
</evidence>
<dbReference type="InterPro" id="IPR036397">
    <property type="entry name" value="RNaseH_sf"/>
</dbReference>
<dbReference type="Pfam" id="PF02075">
    <property type="entry name" value="RuvC"/>
    <property type="match status" value="1"/>
</dbReference>
<comment type="similarity">
    <text evidence="1 13">Belongs to the RuvC family.</text>
</comment>
<evidence type="ECO:0000313" key="16">
    <source>
        <dbReference type="Proteomes" id="UP000246569"/>
    </source>
</evidence>
<keyword evidence="5 13" id="KW-0255">Endonuclease</keyword>
<feature type="binding site" evidence="13">
    <location>
        <position position="74"/>
    </location>
    <ligand>
        <name>Mg(2+)</name>
        <dbReference type="ChEBI" id="CHEBI:18420"/>
        <label>2</label>
    </ligand>
</feature>
<dbReference type="PANTHER" id="PTHR30194">
    <property type="entry name" value="CROSSOVER JUNCTION ENDODEOXYRIBONUCLEASE RUVC"/>
    <property type="match status" value="1"/>
</dbReference>
<evidence type="ECO:0000256" key="2">
    <source>
        <dbReference type="ARBA" id="ARBA00022490"/>
    </source>
</evidence>
<dbReference type="Proteomes" id="UP000246569">
    <property type="component" value="Unassembled WGS sequence"/>
</dbReference>
<dbReference type="HAMAP" id="MF_00034">
    <property type="entry name" value="RuvC"/>
    <property type="match status" value="1"/>
</dbReference>
<name>A0A317MU40_9GAMM</name>
<dbReference type="GO" id="GO:0003677">
    <property type="term" value="F:DNA binding"/>
    <property type="evidence" value="ECO:0007669"/>
    <property type="project" value="UniProtKB-KW"/>
</dbReference>
<gene>
    <name evidence="13" type="primary">ruvC</name>
    <name evidence="15" type="ORF">C7443_107156</name>
</gene>
<keyword evidence="7 13" id="KW-0378">Hydrolase</keyword>
<dbReference type="NCBIfam" id="TIGR00228">
    <property type="entry name" value="ruvC"/>
    <property type="match status" value="1"/>
</dbReference>
<keyword evidence="4 13" id="KW-0479">Metal-binding</keyword>
<dbReference type="EMBL" id="QGTJ01000007">
    <property type="protein sequence ID" value="PWV60582.1"/>
    <property type="molecule type" value="Genomic_DNA"/>
</dbReference>
<organism evidence="15 16">
    <name type="scientific">Plasticicumulans acidivorans</name>
    <dbReference type="NCBI Taxonomy" id="886464"/>
    <lineage>
        <taxon>Bacteria</taxon>
        <taxon>Pseudomonadati</taxon>
        <taxon>Pseudomonadota</taxon>
        <taxon>Gammaproteobacteria</taxon>
        <taxon>Candidatus Competibacteraceae</taxon>
        <taxon>Plasticicumulans</taxon>
    </lineage>
</organism>
<evidence type="ECO:0000256" key="3">
    <source>
        <dbReference type="ARBA" id="ARBA00022722"/>
    </source>
</evidence>
<dbReference type="PANTHER" id="PTHR30194:SF3">
    <property type="entry name" value="CROSSOVER JUNCTION ENDODEOXYRIBONUCLEASE RUVC"/>
    <property type="match status" value="1"/>
</dbReference>
<dbReference type="Gene3D" id="3.30.420.10">
    <property type="entry name" value="Ribonuclease H-like superfamily/Ribonuclease H"/>
    <property type="match status" value="1"/>
</dbReference>
<evidence type="ECO:0000256" key="12">
    <source>
        <dbReference type="ARBA" id="ARBA00029354"/>
    </source>
</evidence>
<dbReference type="AlphaFoldDB" id="A0A317MU40"/>
<keyword evidence="6 13" id="KW-0227">DNA damage</keyword>
<proteinExistence type="inferred from homology"/>
<dbReference type="InterPro" id="IPR012337">
    <property type="entry name" value="RNaseH-like_sf"/>
</dbReference>
<keyword evidence="11 13" id="KW-0234">DNA repair</keyword>
<dbReference type="GO" id="GO:0048476">
    <property type="term" value="C:Holliday junction resolvase complex"/>
    <property type="evidence" value="ECO:0007669"/>
    <property type="project" value="UniProtKB-UniRule"/>
</dbReference>
<feature type="active site" evidence="13">
    <location>
        <position position="74"/>
    </location>
</feature>
<evidence type="ECO:0000256" key="13">
    <source>
        <dbReference type="HAMAP-Rule" id="MF_00034"/>
    </source>
</evidence>
<comment type="catalytic activity">
    <reaction evidence="12 13">
        <text>Endonucleolytic cleavage at a junction such as a reciprocal single-stranded crossover between two homologous DNA duplexes (Holliday junction).</text>
        <dbReference type="EC" id="3.1.21.10"/>
    </reaction>
</comment>
<dbReference type="InterPro" id="IPR002176">
    <property type="entry name" value="X-over_junc_endoDNase_RuvC"/>
</dbReference>
<keyword evidence="16" id="KW-1185">Reference proteome</keyword>
<dbReference type="InterPro" id="IPR020563">
    <property type="entry name" value="X-over_junc_endoDNase_Mg_BS"/>
</dbReference>
<accession>A0A317MU40</accession>
<dbReference type="SUPFAM" id="SSF53098">
    <property type="entry name" value="Ribonuclease H-like"/>
    <property type="match status" value="1"/>
</dbReference>
<dbReference type="FunFam" id="3.30.420.10:FF:000002">
    <property type="entry name" value="Crossover junction endodeoxyribonuclease RuvC"/>
    <property type="match status" value="1"/>
</dbReference>
<dbReference type="PRINTS" id="PR00696">
    <property type="entry name" value="RSOLVASERUVC"/>
</dbReference>
<reference evidence="15 16" key="1">
    <citation type="submission" date="2018-05" db="EMBL/GenBank/DDBJ databases">
        <title>Genomic Encyclopedia of Type Strains, Phase IV (KMG-IV): sequencing the most valuable type-strain genomes for metagenomic binning, comparative biology and taxonomic classification.</title>
        <authorList>
            <person name="Goeker M."/>
        </authorList>
    </citation>
    <scope>NUCLEOTIDE SEQUENCE [LARGE SCALE GENOMIC DNA]</scope>
    <source>
        <strain evidence="15 16">DSM 23606</strain>
    </source>
</reference>
<dbReference type="EC" id="3.1.21.10" evidence="13 14"/>
<protein>
    <recommendedName>
        <fullName evidence="13 14">Crossover junction endodeoxyribonuclease RuvC</fullName>
        <ecNumber evidence="13 14">3.1.21.10</ecNumber>
    </recommendedName>
    <alternativeName>
        <fullName evidence="13">Holliday junction nuclease RuvC</fullName>
    </alternativeName>
    <alternativeName>
        <fullName evidence="13">Holliday junction resolvase RuvC</fullName>
    </alternativeName>
</protein>
<evidence type="ECO:0000256" key="1">
    <source>
        <dbReference type="ARBA" id="ARBA00009518"/>
    </source>
</evidence>
<keyword evidence="3 13" id="KW-0540">Nuclease</keyword>
<evidence type="ECO:0000256" key="4">
    <source>
        <dbReference type="ARBA" id="ARBA00022723"/>
    </source>
</evidence>
<evidence type="ECO:0000256" key="8">
    <source>
        <dbReference type="ARBA" id="ARBA00022842"/>
    </source>
</evidence>
<dbReference type="NCBIfam" id="NF000711">
    <property type="entry name" value="PRK00039.2-1"/>
    <property type="match status" value="1"/>
</dbReference>
<evidence type="ECO:0000256" key="11">
    <source>
        <dbReference type="ARBA" id="ARBA00023204"/>
    </source>
</evidence>
<dbReference type="GO" id="GO:0005737">
    <property type="term" value="C:cytoplasm"/>
    <property type="evidence" value="ECO:0007669"/>
    <property type="project" value="UniProtKB-SubCell"/>
</dbReference>
<comment type="caution">
    <text evidence="15">The sequence shown here is derived from an EMBL/GenBank/DDBJ whole genome shotgun (WGS) entry which is preliminary data.</text>
</comment>
<dbReference type="GO" id="GO:0008821">
    <property type="term" value="F:crossover junction DNA endonuclease activity"/>
    <property type="evidence" value="ECO:0007669"/>
    <property type="project" value="UniProtKB-UniRule"/>
</dbReference>
<dbReference type="PROSITE" id="PS01321">
    <property type="entry name" value="RUVC"/>
    <property type="match status" value="1"/>
</dbReference>
<sequence>MPAAAPDVLRILGLDPGSRLTGYGIIDVRGVRSSYVDSGCIRTPDGEFAARLCAIHAGLSEIIAHWQPQEMAIEQVFLHHNPTSALKLGHARGVALLAAAQAGLPITEYMPAVIKQAVVGTGRGTKEQVQHMVTALLKLPRKPQADAADALAVALCHGARLLTRSRLAEAGGGR</sequence>
<keyword evidence="2 13" id="KW-0963">Cytoplasm</keyword>
<keyword evidence="10 13" id="KW-0233">DNA recombination</keyword>